<gene>
    <name evidence="1" type="ORF">D5086_020336</name>
</gene>
<comment type="caution">
    <text evidence="1">The sequence shown here is derived from an EMBL/GenBank/DDBJ whole genome shotgun (WGS) entry which is preliminary data.</text>
</comment>
<dbReference type="Proteomes" id="UP000309997">
    <property type="component" value="Unassembled WGS sequence"/>
</dbReference>
<evidence type="ECO:0000313" key="2">
    <source>
        <dbReference type="Proteomes" id="UP000309997"/>
    </source>
</evidence>
<evidence type="ECO:0000313" key="1">
    <source>
        <dbReference type="EMBL" id="KAL3578832.1"/>
    </source>
</evidence>
<accession>A0ACC4BJX7</accession>
<keyword evidence="2" id="KW-1185">Reference proteome</keyword>
<sequence>MALRLGMLKCAAEGKNGCRLGIRKWTHLVAMAPPLDGALECSIASPQFTLPEFDANQDTSDNSSDFGFTFPGFSFGGSMELMAVPKRKPQETFHLPSDPRNARVTPLAGIRLHLHHPSDFSGLNLQSTNLSSKGDIEDQVIDVNALPQDGCRKFYTTQFLRESEEGGKLQDYSSVLYAILFSGLEDMDVGHGVETSNDFQPEKSTYEQNGREHMESTIEMDRRNDYDQEESTHCPGVNEINATNYGNAHQEKDILIHCKFYP</sequence>
<organism evidence="1 2">
    <name type="scientific">Populus alba</name>
    <name type="common">White poplar</name>
    <dbReference type="NCBI Taxonomy" id="43335"/>
    <lineage>
        <taxon>Eukaryota</taxon>
        <taxon>Viridiplantae</taxon>
        <taxon>Streptophyta</taxon>
        <taxon>Embryophyta</taxon>
        <taxon>Tracheophyta</taxon>
        <taxon>Spermatophyta</taxon>
        <taxon>Magnoliopsida</taxon>
        <taxon>eudicotyledons</taxon>
        <taxon>Gunneridae</taxon>
        <taxon>Pentapetalae</taxon>
        <taxon>rosids</taxon>
        <taxon>fabids</taxon>
        <taxon>Malpighiales</taxon>
        <taxon>Salicaceae</taxon>
        <taxon>Saliceae</taxon>
        <taxon>Populus</taxon>
    </lineage>
</organism>
<protein>
    <submittedName>
        <fullName evidence="1">Uncharacterized protein</fullName>
    </submittedName>
</protein>
<reference evidence="1 2" key="1">
    <citation type="journal article" date="2024" name="Plant Biotechnol. J.">
        <title>Genome and CRISPR/Cas9 system of a widespread forest tree (Populus alba) in the world.</title>
        <authorList>
            <person name="Liu Y.J."/>
            <person name="Jiang P.F."/>
            <person name="Han X.M."/>
            <person name="Li X.Y."/>
            <person name="Wang H.M."/>
            <person name="Wang Y.J."/>
            <person name="Wang X.X."/>
            <person name="Zeng Q.Y."/>
        </authorList>
    </citation>
    <scope>NUCLEOTIDE SEQUENCE [LARGE SCALE GENOMIC DNA]</scope>
    <source>
        <strain evidence="2">cv. PAL-ZL1</strain>
    </source>
</reference>
<dbReference type="EMBL" id="RCHU02000010">
    <property type="protein sequence ID" value="KAL3578832.1"/>
    <property type="molecule type" value="Genomic_DNA"/>
</dbReference>
<proteinExistence type="predicted"/>
<name>A0ACC4BJX7_POPAL</name>